<proteinExistence type="predicted"/>
<evidence type="ECO:0000313" key="2">
    <source>
        <dbReference type="Proteomes" id="UP001055811"/>
    </source>
</evidence>
<sequence>MSLVMVVGNNGGDGGERREEKQPAAHASSRKGCMKGKGGPQNASCTYKGVRQRTWGRWVSEIREPNRGSRLWLGTFDSAREAAMAYDAAARKLFGANALLNLPDEAPLPPSQPTASQRAAALAAAAAEAKYNRLLLEIKMKQKFEKKIKMQMYMVMVHQQQQMMMHMQVQGRIFGKIINKEAFGKNVVGSESPFKKLNSNLPEFDDSPMWMEATSTMDYHSQAICDPGIAASKFDDAIGIELKHPLVV</sequence>
<comment type="caution">
    <text evidence="1">The sequence shown here is derived from an EMBL/GenBank/DDBJ whole genome shotgun (WGS) entry which is preliminary data.</text>
</comment>
<accession>A0ACB8YTQ7</accession>
<evidence type="ECO:0000313" key="1">
    <source>
        <dbReference type="EMBL" id="KAI3688865.1"/>
    </source>
</evidence>
<keyword evidence="2" id="KW-1185">Reference proteome</keyword>
<name>A0ACB8YTQ7_CICIN</name>
<reference evidence="1 2" key="2">
    <citation type="journal article" date="2022" name="Mol. Ecol. Resour.">
        <title>The genomes of chicory, endive, great burdock and yacon provide insights into Asteraceae paleo-polyploidization history and plant inulin production.</title>
        <authorList>
            <person name="Fan W."/>
            <person name="Wang S."/>
            <person name="Wang H."/>
            <person name="Wang A."/>
            <person name="Jiang F."/>
            <person name="Liu H."/>
            <person name="Zhao H."/>
            <person name="Xu D."/>
            <person name="Zhang Y."/>
        </authorList>
    </citation>
    <scope>NUCLEOTIDE SEQUENCE [LARGE SCALE GENOMIC DNA]</scope>
    <source>
        <strain evidence="2">cv. Punajuju</strain>
        <tissue evidence="1">Leaves</tissue>
    </source>
</reference>
<gene>
    <name evidence="1" type="ORF">L2E82_46762</name>
</gene>
<dbReference type="EMBL" id="CM042017">
    <property type="protein sequence ID" value="KAI3688865.1"/>
    <property type="molecule type" value="Genomic_DNA"/>
</dbReference>
<reference evidence="2" key="1">
    <citation type="journal article" date="2022" name="Mol. Ecol. Resour.">
        <title>The genomes of chicory, endive, great burdock and yacon provide insights into Asteraceae palaeo-polyploidization history and plant inulin production.</title>
        <authorList>
            <person name="Fan W."/>
            <person name="Wang S."/>
            <person name="Wang H."/>
            <person name="Wang A."/>
            <person name="Jiang F."/>
            <person name="Liu H."/>
            <person name="Zhao H."/>
            <person name="Xu D."/>
            <person name="Zhang Y."/>
        </authorList>
    </citation>
    <scope>NUCLEOTIDE SEQUENCE [LARGE SCALE GENOMIC DNA]</scope>
    <source>
        <strain evidence="2">cv. Punajuju</strain>
    </source>
</reference>
<organism evidence="1 2">
    <name type="scientific">Cichorium intybus</name>
    <name type="common">Chicory</name>
    <dbReference type="NCBI Taxonomy" id="13427"/>
    <lineage>
        <taxon>Eukaryota</taxon>
        <taxon>Viridiplantae</taxon>
        <taxon>Streptophyta</taxon>
        <taxon>Embryophyta</taxon>
        <taxon>Tracheophyta</taxon>
        <taxon>Spermatophyta</taxon>
        <taxon>Magnoliopsida</taxon>
        <taxon>eudicotyledons</taxon>
        <taxon>Gunneridae</taxon>
        <taxon>Pentapetalae</taxon>
        <taxon>asterids</taxon>
        <taxon>campanulids</taxon>
        <taxon>Asterales</taxon>
        <taxon>Asteraceae</taxon>
        <taxon>Cichorioideae</taxon>
        <taxon>Cichorieae</taxon>
        <taxon>Cichoriinae</taxon>
        <taxon>Cichorium</taxon>
    </lineage>
</organism>
<protein>
    <submittedName>
        <fullName evidence="1">Uncharacterized protein</fullName>
    </submittedName>
</protein>
<dbReference type="Proteomes" id="UP001055811">
    <property type="component" value="Linkage Group LG09"/>
</dbReference>